<accession>A0A538SJ70</accession>
<keyword evidence="3" id="KW-0269">Exonuclease</keyword>
<sequence>MSVRILHLADLHLGAAFPSMGEHGLERTRDFLSAYLRAVEFATSPEKPVDLAVIAGDLFDTHDPDEGLVFQVETSLEKLTKAGVPVVLVPGTHDAYSYRRSVYRRLRLPEGVHLLTDPRLAPGPRLTIQDETVQLYGIAFDPAVSARPLGEFTRSGVADYHVAVLHGALQDNPAWKIRASDLPIERSEIAASGLTYLALGHYHNFVEVREGGSVAVYPGTLEGRKFGEDGARYLLVATLSGGDDVSLERKPWNTRTLSQVSIDFTSAEIHEERRLLDRITAFAGDREIVRVRLEGAADFAFEPERVDASVRERFFHLEIDDRTFLMDKALLGQFQDEATIRGAFVRRTLDRLAKAKTPQEKETVTLALRLGLAEFQNPHHAV</sequence>
<name>A0A538SJ70_UNCEI</name>
<organism evidence="3 4">
    <name type="scientific">Eiseniibacteriota bacterium</name>
    <dbReference type="NCBI Taxonomy" id="2212470"/>
    <lineage>
        <taxon>Bacteria</taxon>
        <taxon>Candidatus Eiseniibacteriota</taxon>
    </lineage>
</organism>
<dbReference type="SUPFAM" id="SSF56300">
    <property type="entry name" value="Metallo-dependent phosphatases"/>
    <property type="match status" value="1"/>
</dbReference>
<evidence type="ECO:0000313" key="4">
    <source>
        <dbReference type="Proteomes" id="UP000316292"/>
    </source>
</evidence>
<dbReference type="Proteomes" id="UP000316292">
    <property type="component" value="Unassembled WGS sequence"/>
</dbReference>
<dbReference type="InterPro" id="IPR041796">
    <property type="entry name" value="Mre11_N"/>
</dbReference>
<dbReference type="AlphaFoldDB" id="A0A538SJ70"/>
<evidence type="ECO:0000256" key="1">
    <source>
        <dbReference type="ARBA" id="ARBA00022801"/>
    </source>
</evidence>
<reference evidence="3 4" key="1">
    <citation type="journal article" date="2019" name="Nat. Microbiol.">
        <title>Mediterranean grassland soil C-N compound turnover is dependent on rainfall and depth, and is mediated by genomically divergent microorganisms.</title>
        <authorList>
            <person name="Diamond S."/>
            <person name="Andeer P.F."/>
            <person name="Li Z."/>
            <person name="Crits-Christoph A."/>
            <person name="Burstein D."/>
            <person name="Anantharaman K."/>
            <person name="Lane K.R."/>
            <person name="Thomas B.C."/>
            <person name="Pan C."/>
            <person name="Northen T.R."/>
            <person name="Banfield J.F."/>
        </authorList>
    </citation>
    <scope>NUCLEOTIDE SEQUENCE [LARGE SCALE GENOMIC DNA]</scope>
    <source>
        <strain evidence="3">WS_1</strain>
    </source>
</reference>
<keyword evidence="1" id="KW-0378">Hydrolase</keyword>
<comment type="caution">
    <text evidence="3">The sequence shown here is derived from an EMBL/GenBank/DDBJ whole genome shotgun (WGS) entry which is preliminary data.</text>
</comment>
<dbReference type="PANTHER" id="PTHR30337:SF7">
    <property type="entry name" value="PHOSPHOESTERASE"/>
    <property type="match status" value="1"/>
</dbReference>
<keyword evidence="3" id="KW-0540">Nuclease</keyword>
<dbReference type="GO" id="GO:0004527">
    <property type="term" value="F:exonuclease activity"/>
    <property type="evidence" value="ECO:0007669"/>
    <property type="project" value="UniProtKB-KW"/>
</dbReference>
<protein>
    <submittedName>
        <fullName evidence="3">DNA repair exonuclease</fullName>
    </submittedName>
</protein>
<evidence type="ECO:0000313" key="3">
    <source>
        <dbReference type="EMBL" id="TMQ51415.1"/>
    </source>
</evidence>
<dbReference type="Gene3D" id="3.60.21.10">
    <property type="match status" value="1"/>
</dbReference>
<dbReference type="InterPro" id="IPR029052">
    <property type="entry name" value="Metallo-depent_PP-like"/>
</dbReference>
<dbReference type="InterPro" id="IPR050535">
    <property type="entry name" value="DNA_Repair-Maintenance_Comp"/>
</dbReference>
<dbReference type="PANTHER" id="PTHR30337">
    <property type="entry name" value="COMPONENT OF ATP-DEPENDENT DSDNA EXONUCLEASE"/>
    <property type="match status" value="1"/>
</dbReference>
<dbReference type="CDD" id="cd00840">
    <property type="entry name" value="MPP_Mre11_N"/>
    <property type="match status" value="1"/>
</dbReference>
<evidence type="ECO:0000259" key="2">
    <source>
        <dbReference type="Pfam" id="PF00149"/>
    </source>
</evidence>
<proteinExistence type="predicted"/>
<dbReference type="EMBL" id="VBOR01000011">
    <property type="protein sequence ID" value="TMQ51415.1"/>
    <property type="molecule type" value="Genomic_DNA"/>
</dbReference>
<dbReference type="InterPro" id="IPR004843">
    <property type="entry name" value="Calcineurin-like_PHP"/>
</dbReference>
<gene>
    <name evidence="3" type="ORF">E6K71_00445</name>
</gene>
<feature type="domain" description="Calcineurin-like phosphoesterase" evidence="2">
    <location>
        <begin position="4"/>
        <end position="103"/>
    </location>
</feature>
<dbReference type="Pfam" id="PF00149">
    <property type="entry name" value="Metallophos"/>
    <property type="match status" value="1"/>
</dbReference>